<dbReference type="Proteomes" id="UP001430356">
    <property type="component" value="Unassembled WGS sequence"/>
</dbReference>
<dbReference type="AlphaFoldDB" id="A0AAW0EWW5"/>
<dbReference type="PANTHER" id="PTHR15032:SF4">
    <property type="entry name" value="N-ACYL-PHOSPHATIDYLETHANOLAMINE-HYDROLYZING PHOSPHOLIPASE D"/>
    <property type="match status" value="1"/>
</dbReference>
<feature type="region of interest" description="Disordered" evidence="1">
    <location>
        <begin position="262"/>
        <end position="282"/>
    </location>
</feature>
<dbReference type="PANTHER" id="PTHR15032">
    <property type="entry name" value="N-ACYL-PHOSPHATIDYLETHANOLAMINE-HYDROLYZING PHOSPHOLIPASE D"/>
    <property type="match status" value="1"/>
</dbReference>
<evidence type="ECO:0000313" key="3">
    <source>
        <dbReference type="EMBL" id="KAK7198782.1"/>
    </source>
</evidence>
<feature type="domain" description="Metallo-beta-lactamase" evidence="2">
    <location>
        <begin position="294"/>
        <end position="363"/>
    </location>
</feature>
<sequence>MAEPMQSRQGFEYVRHAAIGSHWSNRAKDGKHFKNYGDEVPPAPTSRVAKWMLTRLVNGIAKPAGGYDAFGKVWYAPCDMAESVARWRASTSSGGGGDGATVSAKDRVYWIGHASQLLCLANGINILFDPIFSYRASPVSFAGPARRFPPAATAAQLPPIHIVTISHNHYDHMDEDSVKAVAARFPDAHFVVPLKLDRFLREWGVPASSITMLDWYEACEVKGIRIGCTPAQHWGKHSAFDNNEVLWCGWCIGWQPGKYQGPASATEGSAPTALSSSETSTQAPEVAQQSWNQYKKYFFTGDTAYNADVHESIYAHFGAMDMAAIPIGAYKPRWFMSRAHVDPEHAVQIFRDQHIQRAMAVHWGTFELADEPLDEPPQVLRSALAAASLDENSFQAIPMGHHIDF</sequence>
<keyword evidence="4" id="KW-1185">Reference proteome</keyword>
<reference evidence="3 4" key="1">
    <citation type="journal article" date="2021" name="MBio">
        <title>A New Model Trypanosomatid, Novymonas esmeraldas: Genomic Perception of Its 'Candidatus Pandoraea novymonadis' Endosymbiont.</title>
        <authorList>
            <person name="Zakharova A."/>
            <person name="Saura A."/>
            <person name="Butenko A."/>
            <person name="Podesvova L."/>
            <person name="Warmusova S."/>
            <person name="Kostygov A.Y."/>
            <person name="Nenarokova A."/>
            <person name="Lukes J."/>
            <person name="Opperdoes F.R."/>
            <person name="Yurchenko V."/>
        </authorList>
    </citation>
    <scope>NUCLEOTIDE SEQUENCE [LARGE SCALE GENOMIC DNA]</scope>
    <source>
        <strain evidence="3 4">E262AT.01</strain>
    </source>
</reference>
<dbReference type="GO" id="GO:0005737">
    <property type="term" value="C:cytoplasm"/>
    <property type="evidence" value="ECO:0007669"/>
    <property type="project" value="TreeGrafter"/>
</dbReference>
<dbReference type="SUPFAM" id="SSF56281">
    <property type="entry name" value="Metallo-hydrolase/oxidoreductase"/>
    <property type="match status" value="1"/>
</dbReference>
<dbReference type="InterPro" id="IPR036866">
    <property type="entry name" value="RibonucZ/Hydroxyglut_hydro"/>
</dbReference>
<dbReference type="Gene3D" id="3.60.15.10">
    <property type="entry name" value="Ribonuclease Z/Hydroxyacylglutathione hydrolase-like"/>
    <property type="match status" value="1"/>
</dbReference>
<dbReference type="EMBL" id="JAECZO010000175">
    <property type="protein sequence ID" value="KAK7198782.1"/>
    <property type="molecule type" value="Genomic_DNA"/>
</dbReference>
<feature type="compositionally biased region" description="Polar residues" evidence="1">
    <location>
        <begin position="266"/>
        <end position="282"/>
    </location>
</feature>
<evidence type="ECO:0000259" key="2">
    <source>
        <dbReference type="Pfam" id="PF12706"/>
    </source>
</evidence>
<dbReference type="Pfam" id="PF12706">
    <property type="entry name" value="Lactamase_B_2"/>
    <property type="match status" value="2"/>
</dbReference>
<comment type="caution">
    <text evidence="3">The sequence shown here is derived from an EMBL/GenBank/DDBJ whole genome shotgun (WGS) entry which is preliminary data.</text>
</comment>
<proteinExistence type="predicted"/>
<gene>
    <name evidence="3" type="ORF">NESM_000843600</name>
</gene>
<dbReference type="InterPro" id="IPR001279">
    <property type="entry name" value="Metallo-B-lactamas"/>
</dbReference>
<name>A0AAW0EWW5_9TRYP</name>
<organism evidence="3 4">
    <name type="scientific">Novymonas esmeraldas</name>
    <dbReference type="NCBI Taxonomy" id="1808958"/>
    <lineage>
        <taxon>Eukaryota</taxon>
        <taxon>Discoba</taxon>
        <taxon>Euglenozoa</taxon>
        <taxon>Kinetoplastea</taxon>
        <taxon>Metakinetoplastina</taxon>
        <taxon>Trypanosomatida</taxon>
        <taxon>Trypanosomatidae</taxon>
        <taxon>Novymonas</taxon>
    </lineage>
</organism>
<protein>
    <submittedName>
        <fullName evidence="3">Beta-lactamase superfamily domain containing protein</fullName>
    </submittedName>
</protein>
<feature type="domain" description="Metallo-beta-lactamase" evidence="2">
    <location>
        <begin position="125"/>
        <end position="257"/>
    </location>
</feature>
<accession>A0AAW0EWW5</accession>
<evidence type="ECO:0000313" key="4">
    <source>
        <dbReference type="Proteomes" id="UP001430356"/>
    </source>
</evidence>
<evidence type="ECO:0000256" key="1">
    <source>
        <dbReference type="SAM" id="MobiDB-lite"/>
    </source>
</evidence>